<keyword evidence="3" id="KW-0687">Ribonucleoprotein</keyword>
<keyword evidence="6" id="KW-1185">Reference proteome</keyword>
<evidence type="ECO:0000256" key="3">
    <source>
        <dbReference type="ARBA" id="ARBA00023274"/>
    </source>
</evidence>
<name>A0ABV2AE20_9EUKA</name>
<evidence type="ECO:0000259" key="4">
    <source>
        <dbReference type="Pfam" id="PF01929"/>
    </source>
</evidence>
<accession>A0ABV2AE20</accession>
<proteinExistence type="inferred from homology"/>
<dbReference type="Pfam" id="PF01929">
    <property type="entry name" value="Ribosomal_L14e"/>
    <property type="match status" value="1"/>
</dbReference>
<keyword evidence="2 5" id="KW-0689">Ribosomal protein</keyword>
<comment type="caution">
    <text evidence="5">The sequence shown here is derived from an EMBL/GenBank/DDBJ whole genome shotgun (WGS) entry which is preliminary data.</text>
</comment>
<dbReference type="PANTHER" id="PTHR11127">
    <property type="entry name" value="60S RIBOSOMAL PROTEIN L14"/>
    <property type="match status" value="1"/>
</dbReference>
<evidence type="ECO:0000256" key="2">
    <source>
        <dbReference type="ARBA" id="ARBA00022980"/>
    </source>
</evidence>
<sequence length="131" mass="15316">MGRLDYTFKIGRVCFINRETNFGKLVVIVDIVDTTKAVVEGIQNKIKRHSVILKSLEILPLEMDITQTSSSSDIDKISKNDKIVEKFQKSAAFKKIDRMQRREKMNDFDRFKVMIAQKKRSEIIKKHIKNK</sequence>
<protein>
    <submittedName>
        <fullName evidence="5">60S ribosomal protein L14</fullName>
    </submittedName>
</protein>
<dbReference type="Gene3D" id="2.30.30.30">
    <property type="match status" value="1"/>
</dbReference>
<evidence type="ECO:0000256" key="1">
    <source>
        <dbReference type="ARBA" id="ARBA00006592"/>
    </source>
</evidence>
<reference evidence="5 6" key="1">
    <citation type="journal article" date="2024" name="BMC Biol.">
        <title>Comparative genomics of Ascetosporea gives new insight into the evolutionary basis for animal parasitism in Rhizaria.</title>
        <authorList>
            <person name="Hiltunen Thoren M."/>
            <person name="Onut-Brannstrom I."/>
            <person name="Alfjorden A."/>
            <person name="Peckova H."/>
            <person name="Swords F."/>
            <person name="Hooper C."/>
            <person name="Holzer A.S."/>
            <person name="Bass D."/>
            <person name="Burki F."/>
        </authorList>
    </citation>
    <scope>NUCLEOTIDE SEQUENCE [LARGE SCALE GENOMIC DNA]</scope>
    <source>
        <strain evidence="5">20-A016</strain>
    </source>
</reference>
<dbReference type="PANTHER" id="PTHR11127:SF2">
    <property type="entry name" value="LARGE RIBOSOMAL SUBUNIT PROTEIN EL14"/>
    <property type="match status" value="1"/>
</dbReference>
<dbReference type="GO" id="GO:0005840">
    <property type="term" value="C:ribosome"/>
    <property type="evidence" value="ECO:0007669"/>
    <property type="project" value="UniProtKB-KW"/>
</dbReference>
<evidence type="ECO:0000313" key="6">
    <source>
        <dbReference type="Proteomes" id="UP001439008"/>
    </source>
</evidence>
<dbReference type="InterPro" id="IPR039660">
    <property type="entry name" value="Ribosomal_eL14"/>
</dbReference>
<organism evidence="5 6">
    <name type="scientific">Bonamia ostreae</name>
    <dbReference type="NCBI Taxonomy" id="126728"/>
    <lineage>
        <taxon>Eukaryota</taxon>
        <taxon>Sar</taxon>
        <taxon>Rhizaria</taxon>
        <taxon>Endomyxa</taxon>
        <taxon>Ascetosporea</taxon>
        <taxon>Haplosporida</taxon>
        <taxon>Bonamia</taxon>
    </lineage>
</organism>
<comment type="similarity">
    <text evidence="1">Belongs to the eukaryotic ribosomal protein eL14 family.</text>
</comment>
<dbReference type="SUPFAM" id="SSF50104">
    <property type="entry name" value="Translation proteins SH3-like domain"/>
    <property type="match status" value="1"/>
</dbReference>
<dbReference type="Proteomes" id="UP001439008">
    <property type="component" value="Unassembled WGS sequence"/>
</dbReference>
<dbReference type="InterPro" id="IPR002784">
    <property type="entry name" value="Ribosomal_eL14_dom"/>
</dbReference>
<gene>
    <name evidence="5" type="primary">RPL14</name>
    <name evidence="5" type="ORF">MHBO_000027</name>
</gene>
<feature type="domain" description="Large ribosomal subunit protein eL14" evidence="4">
    <location>
        <begin position="47"/>
        <end position="120"/>
    </location>
</feature>
<dbReference type="InterPro" id="IPR008991">
    <property type="entry name" value="Translation_prot_SH3-like_sf"/>
</dbReference>
<dbReference type="InterPro" id="IPR014722">
    <property type="entry name" value="Rib_uL2_dom2"/>
</dbReference>
<dbReference type="CDD" id="cd23702">
    <property type="entry name" value="eL14"/>
    <property type="match status" value="1"/>
</dbReference>
<dbReference type="Gene3D" id="6.10.250.2270">
    <property type="match status" value="1"/>
</dbReference>
<dbReference type="EMBL" id="JBDODL010000004">
    <property type="protein sequence ID" value="MES1917991.1"/>
    <property type="molecule type" value="Genomic_DNA"/>
</dbReference>
<evidence type="ECO:0000313" key="5">
    <source>
        <dbReference type="EMBL" id="MES1917991.1"/>
    </source>
</evidence>